<dbReference type="VEuPathDB" id="FungiDB:VP01_1077g5"/>
<accession>A0A0L6VTQ2</accession>
<name>A0A0L6VTQ2_9BASI</name>
<protein>
    <submittedName>
        <fullName evidence="1">Uncharacterized protein</fullName>
    </submittedName>
</protein>
<keyword evidence="2" id="KW-1185">Reference proteome</keyword>
<organism evidence="1 2">
    <name type="scientific">Puccinia sorghi</name>
    <dbReference type="NCBI Taxonomy" id="27349"/>
    <lineage>
        <taxon>Eukaryota</taxon>
        <taxon>Fungi</taxon>
        <taxon>Dikarya</taxon>
        <taxon>Basidiomycota</taxon>
        <taxon>Pucciniomycotina</taxon>
        <taxon>Pucciniomycetes</taxon>
        <taxon>Pucciniales</taxon>
        <taxon>Pucciniaceae</taxon>
        <taxon>Puccinia</taxon>
    </lineage>
</organism>
<dbReference type="AlphaFoldDB" id="A0A0L6VTQ2"/>
<dbReference type="Proteomes" id="UP000037035">
    <property type="component" value="Unassembled WGS sequence"/>
</dbReference>
<sequence length="123" mass="13598">MGKPIKVLVSFHLFAAKKNQLVSKQLKKKIWGTVNSTQDIPIIFTVKVNLFGDFQSKFISACNKHLLGTGSVPVIVTIKVNLFEDFQSKIISTCNKHLPGAGSVIKKGRTTHPQVIYWYGGIA</sequence>
<reference evidence="1 2" key="1">
    <citation type="submission" date="2015-08" db="EMBL/GenBank/DDBJ databases">
        <title>Next Generation Sequencing and Analysis of the Genome of Puccinia sorghi L Schw, the Causal Agent of Maize Common Rust.</title>
        <authorList>
            <person name="Rochi L."/>
            <person name="Burguener G."/>
            <person name="Darino M."/>
            <person name="Turjanski A."/>
            <person name="Kreff E."/>
            <person name="Dieguez M.J."/>
            <person name="Sacco F."/>
        </authorList>
    </citation>
    <scope>NUCLEOTIDE SEQUENCE [LARGE SCALE GENOMIC DNA]</scope>
    <source>
        <strain evidence="1 2">RO10H11247</strain>
    </source>
</reference>
<comment type="caution">
    <text evidence="1">The sequence shown here is derived from an EMBL/GenBank/DDBJ whole genome shotgun (WGS) entry which is preliminary data.</text>
</comment>
<proteinExistence type="predicted"/>
<gene>
    <name evidence="1" type="ORF">VP01_1077g5</name>
</gene>
<evidence type="ECO:0000313" key="2">
    <source>
        <dbReference type="Proteomes" id="UP000037035"/>
    </source>
</evidence>
<dbReference type="EMBL" id="LAVV01000865">
    <property type="protein sequence ID" value="KNZ63997.1"/>
    <property type="molecule type" value="Genomic_DNA"/>
</dbReference>
<evidence type="ECO:0000313" key="1">
    <source>
        <dbReference type="EMBL" id="KNZ63997.1"/>
    </source>
</evidence>